<evidence type="ECO:0000256" key="3">
    <source>
        <dbReference type="ARBA" id="ARBA00012438"/>
    </source>
</evidence>
<keyword evidence="10" id="KW-1133">Transmembrane helix</keyword>
<dbReference type="HOGENOM" id="CLU_046130_1_1_6"/>
<dbReference type="InterPro" id="IPR005467">
    <property type="entry name" value="His_kinase_dom"/>
</dbReference>
<dbReference type="SUPFAM" id="SSF55874">
    <property type="entry name" value="ATPase domain of HSP90 chaperone/DNA topoisomerase II/histidine kinase"/>
    <property type="match status" value="1"/>
</dbReference>
<dbReference type="AlphaFoldDB" id="Q5H0N9"/>
<dbReference type="PROSITE" id="PS50109">
    <property type="entry name" value="HIS_KIN"/>
    <property type="match status" value="1"/>
</dbReference>
<accession>Q5H0N9</accession>
<dbReference type="GO" id="GO:0005886">
    <property type="term" value="C:plasma membrane"/>
    <property type="evidence" value="ECO:0007669"/>
    <property type="project" value="UniProtKB-SubCell"/>
</dbReference>
<sequence length="433" mass="46737">MRAAIRADATVCRRPPPPRAHSIAVMNTSDASFLRTLCSLRWLATAGQAASILVATGLMGLNLSQQPLWAGVAALAVFNLYAQLRVAHRGAVSPATEFGHILVDVTVLTWMVGWSGGIANPFGSLFLVLIALAALALPLSWAMAVAASCVTGYIISAAFGLPLPYGGFDPLSLHMWGMAANFLLSAVVVLTFATRLAFSMREREREISTLRERFARNEGIVALATHAASVAHELNTPLATMTLLVDDIADQCEQGELREDLDTLRELLVQCHERVLALAAPADNGHLSREVAVKEVLEQWRLVRPTIELRRNEDAPMRLMLQPGVSHLLMVLLNNAADAGERVGRPQIDLTLRVEHDHLSGEVRDYGPGFDTAQALLPGTLFNSGKHDGMGVGLALSHATVERLQGELWMLPAEGSGARVGFRLPLCEHEALA</sequence>
<evidence type="ECO:0000256" key="7">
    <source>
        <dbReference type="ARBA" id="ARBA00022741"/>
    </source>
</evidence>
<feature type="transmembrane region" description="Helical" evidence="10">
    <location>
        <begin position="42"/>
        <end position="61"/>
    </location>
</feature>
<gene>
    <name evidence="12" type="primary">regS</name>
    <name evidence="12" type="ordered locus">XOO2228</name>
</gene>
<dbReference type="InterPro" id="IPR003661">
    <property type="entry name" value="HisK_dim/P_dom"/>
</dbReference>
<dbReference type="InterPro" id="IPR036097">
    <property type="entry name" value="HisK_dim/P_sf"/>
</dbReference>
<dbReference type="Pfam" id="PF02518">
    <property type="entry name" value="HATPase_c"/>
    <property type="match status" value="1"/>
</dbReference>
<dbReference type="PRINTS" id="PR00344">
    <property type="entry name" value="BCTRLSENSOR"/>
</dbReference>
<dbReference type="GO" id="GO:0005524">
    <property type="term" value="F:ATP binding"/>
    <property type="evidence" value="ECO:0007669"/>
    <property type="project" value="UniProtKB-KW"/>
</dbReference>
<dbReference type="InterPro" id="IPR003594">
    <property type="entry name" value="HATPase_dom"/>
</dbReference>
<dbReference type="PANTHER" id="PTHR44936:SF10">
    <property type="entry name" value="SENSOR PROTEIN RSTB"/>
    <property type="match status" value="1"/>
</dbReference>
<dbReference type="CDD" id="cd00082">
    <property type="entry name" value="HisKA"/>
    <property type="match status" value="1"/>
</dbReference>
<feature type="domain" description="Histidine kinase" evidence="11">
    <location>
        <begin position="229"/>
        <end position="428"/>
    </location>
</feature>
<keyword evidence="8" id="KW-0418">Kinase</keyword>
<keyword evidence="10" id="KW-0812">Transmembrane</keyword>
<dbReference type="KEGG" id="xoo:XOO2228"/>
<dbReference type="EC" id="2.7.13.3" evidence="3"/>
<evidence type="ECO:0000256" key="4">
    <source>
        <dbReference type="ARBA" id="ARBA00022475"/>
    </source>
</evidence>
<evidence type="ECO:0000313" key="13">
    <source>
        <dbReference type="Proteomes" id="UP000006735"/>
    </source>
</evidence>
<dbReference type="InterPro" id="IPR050980">
    <property type="entry name" value="2C_sensor_his_kinase"/>
</dbReference>
<evidence type="ECO:0000256" key="5">
    <source>
        <dbReference type="ARBA" id="ARBA00022553"/>
    </source>
</evidence>
<evidence type="ECO:0000259" key="11">
    <source>
        <dbReference type="PROSITE" id="PS50109"/>
    </source>
</evidence>
<dbReference type="SMART" id="SM00387">
    <property type="entry name" value="HATPase_c"/>
    <property type="match status" value="1"/>
</dbReference>
<evidence type="ECO:0000256" key="2">
    <source>
        <dbReference type="ARBA" id="ARBA00004651"/>
    </source>
</evidence>
<evidence type="ECO:0000256" key="10">
    <source>
        <dbReference type="SAM" id="Phobius"/>
    </source>
</evidence>
<evidence type="ECO:0000256" key="6">
    <source>
        <dbReference type="ARBA" id="ARBA00022679"/>
    </source>
</evidence>
<dbReference type="STRING" id="291331.XOO2228"/>
<dbReference type="GO" id="GO:0000155">
    <property type="term" value="F:phosphorelay sensor kinase activity"/>
    <property type="evidence" value="ECO:0007669"/>
    <property type="project" value="InterPro"/>
</dbReference>
<dbReference type="Gene3D" id="3.30.565.10">
    <property type="entry name" value="Histidine kinase-like ATPase, C-terminal domain"/>
    <property type="match status" value="1"/>
</dbReference>
<keyword evidence="7" id="KW-0547">Nucleotide-binding</keyword>
<keyword evidence="5" id="KW-0597">Phosphoprotein</keyword>
<dbReference type="PANTHER" id="PTHR44936">
    <property type="entry name" value="SENSOR PROTEIN CREC"/>
    <property type="match status" value="1"/>
</dbReference>
<keyword evidence="4" id="KW-1003">Cell membrane</keyword>
<comment type="subcellular location">
    <subcellularLocation>
        <location evidence="2">Cell membrane</location>
        <topology evidence="2">Multi-pass membrane protein</topology>
    </subcellularLocation>
</comment>
<protein>
    <recommendedName>
        <fullName evidence="3">histidine kinase</fullName>
        <ecNumber evidence="3">2.7.13.3</ecNumber>
    </recommendedName>
</protein>
<dbReference type="FunFam" id="1.10.287.130:FF:000121">
    <property type="entry name" value="Histidine kinase sensor protein"/>
    <property type="match status" value="1"/>
</dbReference>
<keyword evidence="9" id="KW-0067">ATP-binding</keyword>
<evidence type="ECO:0000256" key="9">
    <source>
        <dbReference type="ARBA" id="ARBA00022840"/>
    </source>
</evidence>
<dbReference type="SUPFAM" id="SSF47384">
    <property type="entry name" value="Homodimeric domain of signal transducing histidine kinase"/>
    <property type="match status" value="1"/>
</dbReference>
<keyword evidence="6" id="KW-0808">Transferase</keyword>
<feature type="transmembrane region" description="Helical" evidence="10">
    <location>
        <begin position="144"/>
        <end position="163"/>
    </location>
</feature>
<evidence type="ECO:0000256" key="8">
    <source>
        <dbReference type="ARBA" id="ARBA00022777"/>
    </source>
</evidence>
<feature type="transmembrane region" description="Helical" evidence="10">
    <location>
        <begin position="118"/>
        <end position="137"/>
    </location>
</feature>
<comment type="catalytic activity">
    <reaction evidence="1">
        <text>ATP + protein L-histidine = ADP + protein N-phospho-L-histidine.</text>
        <dbReference type="EC" id="2.7.13.3"/>
    </reaction>
</comment>
<keyword evidence="13" id="KW-1185">Reference proteome</keyword>
<reference evidence="12 13" key="1">
    <citation type="journal article" date="2005" name="Nucleic Acids Res.">
        <title>The genome sequence of Xanthomonas oryzae pathovar oryzae KACC10331, the bacterial blight pathogen of rice.</title>
        <authorList>
            <person name="Lee B.M."/>
            <person name="Park Y.J."/>
            <person name="Park D.S."/>
            <person name="Kang H.W."/>
            <person name="Kim J.G."/>
            <person name="Song E.S."/>
            <person name="Park I.C."/>
            <person name="Yoon U.H."/>
            <person name="Hahn J.H."/>
            <person name="Koo B.S."/>
            <person name="Lee G.B."/>
            <person name="Kim H."/>
            <person name="Park H.S."/>
            <person name="Yoon K.O."/>
            <person name="Kim J.H."/>
            <person name="Jung C.H."/>
            <person name="Koh N.H."/>
            <person name="Seo J.S."/>
            <person name="Go S.J."/>
        </authorList>
    </citation>
    <scope>NUCLEOTIDE SEQUENCE [LARGE SCALE GENOMIC DNA]</scope>
    <source>
        <strain evidence="13">KACC10331 / KXO85</strain>
    </source>
</reference>
<keyword evidence="10" id="KW-0472">Membrane</keyword>
<evidence type="ECO:0000256" key="1">
    <source>
        <dbReference type="ARBA" id="ARBA00000085"/>
    </source>
</evidence>
<feature type="transmembrane region" description="Helical" evidence="10">
    <location>
        <begin position="175"/>
        <end position="198"/>
    </location>
</feature>
<dbReference type="EMBL" id="AE013598">
    <property type="protein sequence ID" value="AAW75482.1"/>
    <property type="molecule type" value="Genomic_DNA"/>
</dbReference>
<dbReference type="Pfam" id="PF25323">
    <property type="entry name" value="6TM_PilS"/>
    <property type="match status" value="1"/>
</dbReference>
<dbReference type="Gene3D" id="1.10.287.130">
    <property type="match status" value="1"/>
</dbReference>
<dbReference type="InterPro" id="IPR036890">
    <property type="entry name" value="HATPase_C_sf"/>
</dbReference>
<proteinExistence type="predicted"/>
<organism evidence="12 13">
    <name type="scientific">Xanthomonas oryzae pv. oryzae (strain KACC10331 / KXO85)</name>
    <dbReference type="NCBI Taxonomy" id="291331"/>
    <lineage>
        <taxon>Bacteria</taxon>
        <taxon>Pseudomonadati</taxon>
        <taxon>Pseudomonadota</taxon>
        <taxon>Gammaproteobacteria</taxon>
        <taxon>Lysobacterales</taxon>
        <taxon>Lysobacteraceae</taxon>
        <taxon>Xanthomonas</taxon>
    </lineage>
</organism>
<name>Q5H0N9_XANOR</name>
<dbReference type="InterPro" id="IPR004358">
    <property type="entry name" value="Sig_transdc_His_kin-like_C"/>
</dbReference>
<dbReference type="Proteomes" id="UP000006735">
    <property type="component" value="Chromosome"/>
</dbReference>
<evidence type="ECO:0000313" key="12">
    <source>
        <dbReference type="EMBL" id="AAW75482.1"/>
    </source>
</evidence>